<dbReference type="Proteomes" id="UP000308167">
    <property type="component" value="Unassembled WGS sequence"/>
</dbReference>
<keyword evidence="1" id="KW-0732">Signal</keyword>
<protein>
    <submittedName>
        <fullName evidence="2">Periplasmic/secreted protein</fullName>
    </submittedName>
</protein>
<comment type="caution">
    <text evidence="2">The sequence shown here is derived from an EMBL/GenBank/DDBJ whole genome shotgun (WGS) entry which is preliminary data.</text>
</comment>
<name>A0ABY6TKC8_9PAST</name>
<dbReference type="EMBL" id="CABFKI010000008">
    <property type="protein sequence ID" value="VTU08413.1"/>
    <property type="molecule type" value="Genomic_DNA"/>
</dbReference>
<dbReference type="Gene3D" id="3.30.70.2970">
    <property type="entry name" value="Protein of unknown function (DUF541), domain 2"/>
    <property type="match status" value="1"/>
</dbReference>
<feature type="signal peptide" evidence="1">
    <location>
        <begin position="1"/>
        <end position="17"/>
    </location>
</feature>
<dbReference type="Gene3D" id="3.30.110.170">
    <property type="entry name" value="Protein of unknown function (DUF541), domain 1"/>
    <property type="match status" value="1"/>
</dbReference>
<gene>
    <name evidence="2" type="ORF">SAMEA1410922_01430</name>
</gene>
<evidence type="ECO:0000313" key="3">
    <source>
        <dbReference type="Proteomes" id="UP000308167"/>
    </source>
</evidence>
<dbReference type="InterPro" id="IPR052022">
    <property type="entry name" value="26kDa_periplasmic_antigen"/>
</dbReference>
<dbReference type="InterPro" id="IPR007497">
    <property type="entry name" value="SIMPL/DUF541"/>
</dbReference>
<dbReference type="PANTHER" id="PTHR34387">
    <property type="entry name" value="SLR1258 PROTEIN"/>
    <property type="match status" value="1"/>
</dbReference>
<dbReference type="RefSeq" id="WP_135710289.1">
    <property type="nucleotide sequence ID" value="NZ_CABFKI010000008.1"/>
</dbReference>
<sequence length="233" mass="26311">MKKLFLILLALPLTALAQDKTEEPKLPRVNFSVDVEKEVTMDILQVGLFLQEENTDLKALHKNISEKLNQALAKIKAQSAVKIQQNNRHTSARYNEKGRKTGWIERADLVLESKDFFALSQVIDDISDLFSIDFVQAKLSKEVQHQLEDEMTKAVLEKFRQKAQLTTGTLQAKGYRIVTLNFPKMNEDVGFARNYAMDSVPMVAVAKSAEPVQLESGTTHLKSTLHATIELEQ</sequence>
<feature type="chain" id="PRO_5047194559" evidence="1">
    <location>
        <begin position="18"/>
        <end position="233"/>
    </location>
</feature>
<dbReference type="GeneID" id="86155828"/>
<organism evidence="2 3">
    <name type="scientific">Actinobacillus porcinus</name>
    <dbReference type="NCBI Taxonomy" id="51048"/>
    <lineage>
        <taxon>Bacteria</taxon>
        <taxon>Pseudomonadati</taxon>
        <taxon>Pseudomonadota</taxon>
        <taxon>Gammaproteobacteria</taxon>
        <taxon>Pasteurellales</taxon>
        <taxon>Pasteurellaceae</taxon>
        <taxon>Actinobacillus</taxon>
    </lineage>
</organism>
<proteinExistence type="predicted"/>
<dbReference type="PANTHER" id="PTHR34387:SF1">
    <property type="entry name" value="PERIPLASMIC IMMUNOGENIC PROTEIN"/>
    <property type="match status" value="1"/>
</dbReference>
<dbReference type="Pfam" id="PF04402">
    <property type="entry name" value="SIMPL"/>
    <property type="match status" value="1"/>
</dbReference>
<reference evidence="2 3" key="1">
    <citation type="submission" date="2019-05" db="EMBL/GenBank/DDBJ databases">
        <authorList>
            <consortium name="Pathogen Informatics"/>
        </authorList>
    </citation>
    <scope>NUCLEOTIDE SEQUENCE [LARGE SCALE GENOMIC DNA]</scope>
    <source>
        <strain evidence="2 3">NM319</strain>
    </source>
</reference>
<evidence type="ECO:0000256" key="1">
    <source>
        <dbReference type="SAM" id="SignalP"/>
    </source>
</evidence>
<accession>A0ABY6TKC8</accession>
<keyword evidence="3" id="KW-1185">Reference proteome</keyword>
<evidence type="ECO:0000313" key="2">
    <source>
        <dbReference type="EMBL" id="VTU08413.1"/>
    </source>
</evidence>